<dbReference type="AlphaFoldDB" id="A0A7S7NXB3"/>
<feature type="region of interest" description="Disordered" evidence="1">
    <location>
        <begin position="139"/>
        <end position="256"/>
    </location>
</feature>
<evidence type="ECO:0000313" key="2">
    <source>
        <dbReference type="EMBL" id="QOY91474.1"/>
    </source>
</evidence>
<feature type="compositionally biased region" description="Polar residues" evidence="1">
    <location>
        <begin position="1"/>
        <end position="11"/>
    </location>
</feature>
<feature type="compositionally biased region" description="Low complexity" evidence="1">
    <location>
        <begin position="221"/>
        <end position="236"/>
    </location>
</feature>
<proteinExistence type="predicted"/>
<reference evidence="2 3" key="1">
    <citation type="submission" date="2020-10" db="EMBL/GenBank/DDBJ databases">
        <title>Complete genome sequence of Paludibaculum fermentans P105T, a facultatively anaerobic acidobacterium capable of dissimilatory Fe(III) reduction.</title>
        <authorList>
            <person name="Dedysh S.N."/>
            <person name="Beletsky A.V."/>
            <person name="Kulichevskaya I.S."/>
            <person name="Mardanov A.V."/>
            <person name="Ravin N.V."/>
        </authorList>
    </citation>
    <scope>NUCLEOTIDE SEQUENCE [LARGE SCALE GENOMIC DNA]</scope>
    <source>
        <strain evidence="2 3">P105</strain>
    </source>
</reference>
<protein>
    <submittedName>
        <fullName evidence="2">Uncharacterized protein</fullName>
    </submittedName>
</protein>
<keyword evidence="3" id="KW-1185">Reference proteome</keyword>
<sequence>MMKQLTNSKETAINGGRTRGPVIPQSETRKQHNATSNGRNAIHNQIATYIHDLRPVNNWEKLLVHELATIQWEMDRHLSLHTPTPGRGRNQGGSIHGITTRNRSTRAAGPLLGWMQSLESFGSELTHLQTARRKVLNTLTAHHRGGRAFQTTNPLSVREQSHQPTTTPPTRNPAHPANPLSLSEQSHQPNTPPPTRNPAHPSSSPAQPTNPPSLSEQTHQPTTPAPTRNPARPTNPLSLSEQTHRKPAPSPPRRST</sequence>
<accession>A0A7S7NXB3</accession>
<evidence type="ECO:0000256" key="1">
    <source>
        <dbReference type="SAM" id="MobiDB-lite"/>
    </source>
</evidence>
<dbReference type="KEGG" id="pfer:IRI77_16450"/>
<feature type="compositionally biased region" description="Polar residues" evidence="1">
    <location>
        <begin position="200"/>
        <end position="220"/>
    </location>
</feature>
<gene>
    <name evidence="2" type="ORF">IRI77_16450</name>
</gene>
<evidence type="ECO:0000313" key="3">
    <source>
        <dbReference type="Proteomes" id="UP000593892"/>
    </source>
</evidence>
<feature type="region of interest" description="Disordered" evidence="1">
    <location>
        <begin position="82"/>
        <end position="104"/>
    </location>
</feature>
<dbReference type="Proteomes" id="UP000593892">
    <property type="component" value="Chromosome"/>
</dbReference>
<dbReference type="RefSeq" id="WP_194453128.1">
    <property type="nucleotide sequence ID" value="NZ_CP063849.1"/>
</dbReference>
<organism evidence="2 3">
    <name type="scientific">Paludibaculum fermentans</name>
    <dbReference type="NCBI Taxonomy" id="1473598"/>
    <lineage>
        <taxon>Bacteria</taxon>
        <taxon>Pseudomonadati</taxon>
        <taxon>Acidobacteriota</taxon>
        <taxon>Terriglobia</taxon>
        <taxon>Bryobacterales</taxon>
        <taxon>Bryobacteraceae</taxon>
        <taxon>Paludibaculum</taxon>
    </lineage>
</organism>
<feature type="region of interest" description="Disordered" evidence="1">
    <location>
        <begin position="1"/>
        <end position="40"/>
    </location>
</feature>
<name>A0A7S7NXB3_PALFE</name>
<dbReference type="EMBL" id="CP063849">
    <property type="protein sequence ID" value="QOY91474.1"/>
    <property type="molecule type" value="Genomic_DNA"/>
</dbReference>
<feature type="compositionally biased region" description="Polar residues" evidence="1">
    <location>
        <begin position="180"/>
        <end position="189"/>
    </location>
</feature>